<feature type="region of interest" description="Disordered" evidence="4">
    <location>
        <begin position="127"/>
        <end position="147"/>
    </location>
</feature>
<dbReference type="InterPro" id="IPR058245">
    <property type="entry name" value="NreC/VraR/RcsB-like_REC"/>
</dbReference>
<dbReference type="eggNOG" id="COG2197">
    <property type="taxonomic scope" value="Bacteria"/>
</dbReference>
<evidence type="ECO:0000259" key="6">
    <source>
        <dbReference type="PROSITE" id="PS50110"/>
    </source>
</evidence>
<dbReference type="PANTHER" id="PTHR45566:SF1">
    <property type="entry name" value="HTH-TYPE TRANSCRIPTIONAL REGULATOR YHJB-RELATED"/>
    <property type="match status" value="1"/>
</dbReference>
<dbReference type="GO" id="GO:0006355">
    <property type="term" value="P:regulation of DNA-templated transcription"/>
    <property type="evidence" value="ECO:0007669"/>
    <property type="project" value="InterPro"/>
</dbReference>
<keyword evidence="8" id="KW-1185">Reference proteome</keyword>
<dbReference type="SUPFAM" id="SSF46894">
    <property type="entry name" value="C-terminal effector domain of the bipartite response regulators"/>
    <property type="match status" value="1"/>
</dbReference>
<evidence type="ECO:0000313" key="7">
    <source>
        <dbReference type="EMBL" id="EGK71682.1"/>
    </source>
</evidence>
<dbReference type="STRING" id="1000565.METUNv1_01905"/>
<gene>
    <name evidence="7" type="ORF">METUNv1_01905</name>
</gene>
<dbReference type="GO" id="GO:0000160">
    <property type="term" value="P:phosphorelay signal transduction system"/>
    <property type="evidence" value="ECO:0007669"/>
    <property type="project" value="InterPro"/>
</dbReference>
<reference evidence="7 8" key="1">
    <citation type="journal article" date="2011" name="J. Bacteriol.">
        <title>Genome sequence of Methyloversatilis universalis FAM5T, a methylotrophic representative of the order Rhodocyclales.</title>
        <authorList>
            <person name="Kittichotirat W."/>
            <person name="Good N.M."/>
            <person name="Hall R."/>
            <person name="Bringel F."/>
            <person name="Lajus A."/>
            <person name="Medigue C."/>
            <person name="Smalley N.E."/>
            <person name="Beck D."/>
            <person name="Bumgarner R."/>
            <person name="Vuilleumier S."/>
            <person name="Kalyuzhnaya M.G."/>
        </authorList>
    </citation>
    <scope>NUCLEOTIDE SEQUENCE [LARGE SCALE GENOMIC DNA]</scope>
    <source>
        <strain evidence="8">ATCC BAA-1314 / JCM 13912 / FAM5</strain>
    </source>
</reference>
<organism evidence="7 8">
    <name type="scientific">Methyloversatilis universalis (strain ATCC BAA-1314 / DSM 25237 / JCM 13912 / CCUG 52030 / FAM5)</name>
    <dbReference type="NCBI Taxonomy" id="1000565"/>
    <lineage>
        <taxon>Bacteria</taxon>
        <taxon>Pseudomonadati</taxon>
        <taxon>Pseudomonadota</taxon>
        <taxon>Betaproteobacteria</taxon>
        <taxon>Nitrosomonadales</taxon>
        <taxon>Sterolibacteriaceae</taxon>
        <taxon>Methyloversatilis</taxon>
    </lineage>
</organism>
<dbReference type="InterPro" id="IPR011006">
    <property type="entry name" value="CheY-like_superfamily"/>
</dbReference>
<dbReference type="SMART" id="SM00448">
    <property type="entry name" value="REC"/>
    <property type="match status" value="1"/>
</dbReference>
<dbReference type="PRINTS" id="PR00038">
    <property type="entry name" value="HTHLUXR"/>
</dbReference>
<dbReference type="InterPro" id="IPR016032">
    <property type="entry name" value="Sig_transdc_resp-reg_C-effctor"/>
</dbReference>
<evidence type="ECO:0000256" key="2">
    <source>
        <dbReference type="ARBA" id="ARBA00023125"/>
    </source>
</evidence>
<dbReference type="Proteomes" id="UP000005019">
    <property type="component" value="Unassembled WGS sequence"/>
</dbReference>
<dbReference type="InterPro" id="IPR000792">
    <property type="entry name" value="Tscrpt_reg_LuxR_C"/>
</dbReference>
<evidence type="ECO:0000256" key="1">
    <source>
        <dbReference type="ARBA" id="ARBA00022553"/>
    </source>
</evidence>
<dbReference type="CDD" id="cd06170">
    <property type="entry name" value="LuxR_C_like"/>
    <property type="match status" value="1"/>
</dbReference>
<dbReference type="CDD" id="cd17535">
    <property type="entry name" value="REC_NarL-like"/>
    <property type="match status" value="1"/>
</dbReference>
<dbReference type="EMBL" id="AFHG01000048">
    <property type="protein sequence ID" value="EGK71682.1"/>
    <property type="molecule type" value="Genomic_DNA"/>
</dbReference>
<feature type="domain" description="Response regulatory" evidence="6">
    <location>
        <begin position="1"/>
        <end position="117"/>
    </location>
</feature>
<dbReference type="InterPro" id="IPR051015">
    <property type="entry name" value="EvgA-like"/>
</dbReference>
<keyword evidence="1 3" id="KW-0597">Phosphoprotein</keyword>
<dbReference type="InterPro" id="IPR036388">
    <property type="entry name" value="WH-like_DNA-bd_sf"/>
</dbReference>
<dbReference type="PANTHER" id="PTHR45566">
    <property type="entry name" value="HTH-TYPE TRANSCRIPTIONAL REGULATOR YHJB-RELATED"/>
    <property type="match status" value="1"/>
</dbReference>
<sequence>MLIVEDHALVREGMAQTLSRLGADWCVIEAPDAAHALALLDDGADIDLVLTDIMLPGMNGLSLLATLRERDPSLPVIVVSALSDKATVARAMRQGASGFVSKGDSGDQLVLAVRTVLDGGLYTPPDRRVPAARAGRATPPIRPAGADGFGLTQAQTRVLQMLAEGRTNREIAESLGLAEGTVKVHLTRIFRAMKVTSRAQALIALAQSGFRKDGG</sequence>
<feature type="modified residue" description="4-aspartylphosphate" evidence="3">
    <location>
        <position position="52"/>
    </location>
</feature>
<dbReference type="SMART" id="SM00421">
    <property type="entry name" value="HTH_LUXR"/>
    <property type="match status" value="1"/>
</dbReference>
<proteinExistence type="predicted"/>
<dbReference type="SUPFAM" id="SSF52172">
    <property type="entry name" value="CheY-like"/>
    <property type="match status" value="1"/>
</dbReference>
<accession>F5RCA2</accession>
<evidence type="ECO:0000256" key="4">
    <source>
        <dbReference type="SAM" id="MobiDB-lite"/>
    </source>
</evidence>
<protein>
    <submittedName>
        <fullName evidence="7">DNA-binding response regulator, LuxR family</fullName>
    </submittedName>
</protein>
<dbReference type="GO" id="GO:0003677">
    <property type="term" value="F:DNA binding"/>
    <property type="evidence" value="ECO:0007669"/>
    <property type="project" value="UniProtKB-KW"/>
</dbReference>
<feature type="domain" description="HTH luxR-type" evidence="5">
    <location>
        <begin position="144"/>
        <end position="209"/>
    </location>
</feature>
<keyword evidence="2 7" id="KW-0238">DNA-binding</keyword>
<dbReference type="Gene3D" id="1.10.10.10">
    <property type="entry name" value="Winged helix-like DNA-binding domain superfamily/Winged helix DNA-binding domain"/>
    <property type="match status" value="1"/>
</dbReference>
<evidence type="ECO:0000256" key="3">
    <source>
        <dbReference type="PROSITE-ProRule" id="PRU00169"/>
    </source>
</evidence>
<name>F5RCA2_METUF</name>
<comment type="caution">
    <text evidence="7">The sequence shown here is derived from an EMBL/GenBank/DDBJ whole genome shotgun (WGS) entry which is preliminary data.</text>
</comment>
<dbReference type="AlphaFoldDB" id="F5RCA2"/>
<dbReference type="InterPro" id="IPR001789">
    <property type="entry name" value="Sig_transdc_resp-reg_receiver"/>
</dbReference>
<evidence type="ECO:0000259" key="5">
    <source>
        <dbReference type="PROSITE" id="PS50043"/>
    </source>
</evidence>
<dbReference type="RefSeq" id="WP_008061091.1">
    <property type="nucleotide sequence ID" value="NZ_AFHG01000048.1"/>
</dbReference>
<dbReference type="Pfam" id="PF00072">
    <property type="entry name" value="Response_reg"/>
    <property type="match status" value="1"/>
</dbReference>
<dbReference type="PROSITE" id="PS50110">
    <property type="entry name" value="RESPONSE_REGULATORY"/>
    <property type="match status" value="1"/>
</dbReference>
<evidence type="ECO:0000313" key="8">
    <source>
        <dbReference type="Proteomes" id="UP000005019"/>
    </source>
</evidence>
<dbReference type="Gene3D" id="3.40.50.2300">
    <property type="match status" value="1"/>
</dbReference>
<dbReference type="PROSITE" id="PS50043">
    <property type="entry name" value="HTH_LUXR_2"/>
    <property type="match status" value="1"/>
</dbReference>
<dbReference type="Pfam" id="PF00196">
    <property type="entry name" value="GerE"/>
    <property type="match status" value="1"/>
</dbReference>